<dbReference type="InterPro" id="IPR009057">
    <property type="entry name" value="Homeodomain-like_sf"/>
</dbReference>
<evidence type="ECO:0000259" key="5">
    <source>
        <dbReference type="PROSITE" id="PS50531"/>
    </source>
</evidence>
<evidence type="ECO:0000259" key="6">
    <source>
        <dbReference type="PROSITE" id="PS50994"/>
    </source>
</evidence>
<dbReference type="PROSITE" id="PS50531">
    <property type="entry name" value="HTH_IS21"/>
    <property type="match status" value="1"/>
</dbReference>
<dbReference type="PROSITE" id="PS50994">
    <property type="entry name" value="INTEGRASE"/>
    <property type="match status" value="1"/>
</dbReference>
<evidence type="ECO:0000313" key="7">
    <source>
        <dbReference type="EMBL" id="WNC15462.1"/>
    </source>
</evidence>
<evidence type="ECO:0000256" key="1">
    <source>
        <dbReference type="ARBA" id="ARBA00009277"/>
    </source>
</evidence>
<dbReference type="PANTHER" id="PTHR35004:SF6">
    <property type="entry name" value="TRANSPOSASE"/>
    <property type="match status" value="1"/>
</dbReference>
<reference evidence="7 8" key="1">
    <citation type="submission" date="2023-09" db="EMBL/GenBank/DDBJ databases">
        <title>Complete Genome and Methylome dissection of Bacillus brevis NEB573 original source of BbsI restriction endonuclease.</title>
        <authorList>
            <person name="Fomenkov A."/>
            <person name="Roberts R.D."/>
        </authorList>
    </citation>
    <scope>NUCLEOTIDE SEQUENCE [LARGE SCALE GENOMIC DNA]</scope>
    <source>
        <strain evidence="7 8">NEB573</strain>
    </source>
</reference>
<protein>
    <submittedName>
        <fullName evidence="7">IS21 family transposase</fullName>
    </submittedName>
</protein>
<dbReference type="RefSeq" id="WP_310769257.1">
    <property type="nucleotide sequence ID" value="NZ_CP134050.1"/>
</dbReference>
<sequence length="513" mass="60160">MYIEIYQLKQLGLTVSQIARKLKISRNTVYKYLHMSPEEMQAFIESVKTRRKKLDPVEPQVVQWLREYPDLSAAQIHDWLKERRLDANVCESTVRNFVRRLREQHGMPKSKPIRQYEAVEDPPMGQQMQVDFGETKTRDLYGHPVRLWCIAFVLSHSRHKYVEWQDRPFITVDVIRCHENAFAFFGGMTREIVYDQDHLLLVSENHGDLILTAQFAAYVRQRGFQIRMCRKQDPESKGRVENVVGFVKNNFARHRIFTHIDRWNEDCMDWLNRTGNGRMHHSTKKIPAEVFAEERLHLLPVPEKIQTEFAPSITRRVRKDNTVVFQGNRYSLPLGTYTGPDTFVEIKVTSEKQLLAFHSETGDELARHPLHSGKGKLIKNTNHARDRSKGIDTYIEHVAARFPEPGQARSYLTMIRERKPRYIRDQLQWIDKHAKDTDADALAKALAYCLKHQLYQATDFVDALHHFAERKPGAEPTIPTDIRLLEEPQRQMLKMKPQIRPFEVYQAILEGSR</sequence>
<dbReference type="NCBIfam" id="NF033546">
    <property type="entry name" value="transpos_IS21"/>
    <property type="match status" value="1"/>
</dbReference>
<dbReference type="InterPro" id="IPR006120">
    <property type="entry name" value="Resolvase_HTH_dom"/>
</dbReference>
<comment type="similarity">
    <text evidence="1">Belongs to the transposase IS21/IS408/IS1162 family.</text>
</comment>
<dbReference type="InterPro" id="IPR001584">
    <property type="entry name" value="Integrase_cat-core"/>
</dbReference>
<keyword evidence="8" id="KW-1185">Reference proteome</keyword>
<dbReference type="Gene3D" id="3.30.420.10">
    <property type="entry name" value="Ribonuclease H-like superfamily/Ribonuclease H"/>
    <property type="match status" value="1"/>
</dbReference>
<dbReference type="Proteomes" id="UP001256827">
    <property type="component" value="Chromosome"/>
</dbReference>
<dbReference type="Pfam" id="PF02796">
    <property type="entry name" value="HTH_7"/>
    <property type="match status" value="1"/>
</dbReference>
<keyword evidence="2" id="KW-0815">Transposition</keyword>
<accession>A0ABY9T961</accession>
<evidence type="ECO:0000313" key="8">
    <source>
        <dbReference type="Proteomes" id="UP001256827"/>
    </source>
</evidence>
<dbReference type="SUPFAM" id="SSF46689">
    <property type="entry name" value="Homeodomain-like"/>
    <property type="match status" value="1"/>
</dbReference>
<dbReference type="InterPro" id="IPR036397">
    <property type="entry name" value="RNaseH_sf"/>
</dbReference>
<dbReference type="PANTHER" id="PTHR35004">
    <property type="entry name" value="TRANSPOSASE RV3428C-RELATED"/>
    <property type="match status" value="1"/>
</dbReference>
<organism evidence="7 8">
    <name type="scientific">Brevibacillus brevis</name>
    <name type="common">Bacillus brevis</name>
    <dbReference type="NCBI Taxonomy" id="1393"/>
    <lineage>
        <taxon>Bacteria</taxon>
        <taxon>Bacillati</taxon>
        <taxon>Bacillota</taxon>
        <taxon>Bacilli</taxon>
        <taxon>Bacillales</taxon>
        <taxon>Paenibacillaceae</taxon>
        <taxon>Brevibacillus</taxon>
    </lineage>
</organism>
<evidence type="ECO:0000256" key="4">
    <source>
        <dbReference type="ARBA" id="ARBA00023172"/>
    </source>
</evidence>
<proteinExistence type="inferred from homology"/>
<gene>
    <name evidence="7" type="primary">istA</name>
    <name evidence="7" type="ORF">RGB73_03690</name>
</gene>
<feature type="domain" description="Integrase catalytic" evidence="6">
    <location>
        <begin position="119"/>
        <end position="295"/>
    </location>
</feature>
<keyword evidence="3" id="KW-0238">DNA-binding</keyword>
<dbReference type="SUPFAM" id="SSF53098">
    <property type="entry name" value="Ribonuclease H-like"/>
    <property type="match status" value="1"/>
</dbReference>
<feature type="domain" description="HTH IS21-type" evidence="5">
    <location>
        <begin position="1"/>
        <end position="65"/>
    </location>
</feature>
<dbReference type="EMBL" id="CP134050">
    <property type="protein sequence ID" value="WNC15462.1"/>
    <property type="molecule type" value="Genomic_DNA"/>
</dbReference>
<evidence type="ECO:0000256" key="3">
    <source>
        <dbReference type="ARBA" id="ARBA00023125"/>
    </source>
</evidence>
<keyword evidence="4" id="KW-0233">DNA recombination</keyword>
<dbReference type="InterPro" id="IPR017894">
    <property type="entry name" value="HTH_IS21_transposase_type"/>
</dbReference>
<evidence type="ECO:0000256" key="2">
    <source>
        <dbReference type="ARBA" id="ARBA00022578"/>
    </source>
</evidence>
<dbReference type="Gene3D" id="1.10.10.60">
    <property type="entry name" value="Homeodomain-like"/>
    <property type="match status" value="1"/>
</dbReference>
<name>A0ABY9T961_BREBE</name>
<dbReference type="InterPro" id="IPR012337">
    <property type="entry name" value="RNaseH-like_sf"/>
</dbReference>